<sequence length="839" mass="92469">MLSLRLLGSPLFLVDGAPLTGLRYPQGRKLLAYLALQGGRPVERSYLAGLFWPDTDEPRALFYLRRVLSDLRKALGDEAGRVLAPSPRTLALNLEGAECDLESGSPEELLQGWTDDWVLEARYAQQNQSATAPHSHPSLVIAPFLGREALLATVLVQLETEVLVTLTGPGGVGKTRLARAVAQAHGGAVGFVPLASLPPESSAEELLACVATALELPTAGLSLPHLAAQLKGRFSLVVLDNCEQVRDHSAALVAALPEVRFLATSRLPLECAGECPVPVPPLELEVAATLFLEHAAREGVRYPRDETVEAICQSVDCLPLALELAASRLKLMTPQQLRERLSAPLRLLRRSAGGGSPRQATLEATIRWSYDLLSARERDAFLRLGVFQGDWSLEDAEAVLETREALPLLESLVSHSLVVAQRTATRVHFRFLETIREFARTQCEPCTTSAARAAHARHFASLLQRAAHEWLGPQQPHWVRWLETHQQELQIALSWLTQHDPLRGLELMVGLETFWTRQTGFPARRSLHALLQATEGQRTPLQSAQGLRTLAMVTPDDTQSRQILQQARATALEYQLEQELAECALAACLQEKQRDLTALRRHAQEAYERYGRLGDLYGQAHALEYDAIAALRQGDMVGAERGYTHFLVLARQLESPLNLWDAHYGLAQALLFQERLDEAEQTAAAAHALLSQAPDTMSRANLLLLLGELARFKGRADDAQAYYAESLQLCHGNTIHVLPAFIERSRAIVFASTGNFPAAWASLQWALVEFRRYRISGQLGSTLAEMAWIAGLEGRHQEAALFAQQAQLAPPQDARYPHDQARLQQALAPKTKTPQEPSS</sequence>
<dbReference type="SUPFAM" id="SSF46894">
    <property type="entry name" value="C-terminal effector domain of the bipartite response regulators"/>
    <property type="match status" value="1"/>
</dbReference>
<proteinExistence type="predicted"/>
<dbReference type="GO" id="GO:0006355">
    <property type="term" value="P:regulation of DNA-templated transcription"/>
    <property type="evidence" value="ECO:0007669"/>
    <property type="project" value="InterPro"/>
</dbReference>
<feature type="domain" description="ORC1/DEAH AAA+ ATPase" evidence="1">
    <location>
        <begin position="161"/>
        <end position="250"/>
    </location>
</feature>
<dbReference type="SUPFAM" id="SSF52540">
    <property type="entry name" value="P-loop containing nucleoside triphosphate hydrolases"/>
    <property type="match status" value="1"/>
</dbReference>
<accession>A0A7W9W4H8</accession>
<dbReference type="Pfam" id="PF13401">
    <property type="entry name" value="AAA_22"/>
    <property type="match status" value="1"/>
</dbReference>
<dbReference type="GO" id="GO:0003677">
    <property type="term" value="F:DNA binding"/>
    <property type="evidence" value="ECO:0007669"/>
    <property type="project" value="InterPro"/>
</dbReference>
<keyword evidence="3" id="KW-1185">Reference proteome</keyword>
<dbReference type="EMBL" id="JACHGW010000001">
    <property type="protein sequence ID" value="MBB6049444.1"/>
    <property type="molecule type" value="Genomic_DNA"/>
</dbReference>
<dbReference type="InterPro" id="IPR027417">
    <property type="entry name" value="P-loop_NTPase"/>
</dbReference>
<dbReference type="InterPro" id="IPR016032">
    <property type="entry name" value="Sig_transdc_resp-reg_C-effctor"/>
</dbReference>
<dbReference type="Gene3D" id="1.25.40.10">
    <property type="entry name" value="Tetratricopeptide repeat domain"/>
    <property type="match status" value="1"/>
</dbReference>
<dbReference type="PRINTS" id="PR00364">
    <property type="entry name" value="DISEASERSIST"/>
</dbReference>
<dbReference type="RefSeq" id="WP_184193046.1">
    <property type="nucleotide sequence ID" value="NZ_JACHGW010000001.1"/>
</dbReference>
<evidence type="ECO:0000313" key="2">
    <source>
        <dbReference type="EMBL" id="MBB6049444.1"/>
    </source>
</evidence>
<dbReference type="AlphaFoldDB" id="A0A7W9W4H8"/>
<dbReference type="GO" id="GO:0016887">
    <property type="term" value="F:ATP hydrolysis activity"/>
    <property type="evidence" value="ECO:0007669"/>
    <property type="project" value="InterPro"/>
</dbReference>
<dbReference type="Gene3D" id="1.10.10.10">
    <property type="entry name" value="Winged helix-like DNA-binding domain superfamily/Winged helix DNA-binding domain"/>
    <property type="match status" value="1"/>
</dbReference>
<evidence type="ECO:0000259" key="1">
    <source>
        <dbReference type="Pfam" id="PF13401"/>
    </source>
</evidence>
<comment type="caution">
    <text evidence="2">The sequence shown here is derived from an EMBL/GenBank/DDBJ whole genome shotgun (WGS) entry which is preliminary data.</text>
</comment>
<dbReference type="SUPFAM" id="SSF48452">
    <property type="entry name" value="TPR-like"/>
    <property type="match status" value="1"/>
</dbReference>
<reference evidence="2 3" key="1">
    <citation type="submission" date="2020-08" db="EMBL/GenBank/DDBJ databases">
        <title>Genomic Encyclopedia of Type Strains, Phase IV (KMG-IV): sequencing the most valuable type-strain genomes for metagenomic binning, comparative biology and taxonomic classification.</title>
        <authorList>
            <person name="Goeker M."/>
        </authorList>
    </citation>
    <scope>NUCLEOTIDE SEQUENCE [LARGE SCALE GENOMIC DNA]</scope>
    <source>
        <strain evidence="2 3">DSM 23562</strain>
    </source>
</reference>
<dbReference type="InterPro" id="IPR019734">
    <property type="entry name" value="TPR_rpt"/>
</dbReference>
<protein>
    <submittedName>
        <fullName evidence="2">Putative ATPase</fullName>
    </submittedName>
</protein>
<dbReference type="Proteomes" id="UP000520814">
    <property type="component" value="Unassembled WGS sequence"/>
</dbReference>
<name>A0A7W9W4H8_ARMRO</name>
<evidence type="ECO:0000313" key="3">
    <source>
        <dbReference type="Proteomes" id="UP000520814"/>
    </source>
</evidence>
<gene>
    <name evidence="2" type="ORF">HNQ39_001206</name>
</gene>
<organism evidence="2 3">
    <name type="scientific">Armatimonas rosea</name>
    <dbReference type="NCBI Taxonomy" id="685828"/>
    <lineage>
        <taxon>Bacteria</taxon>
        <taxon>Bacillati</taxon>
        <taxon>Armatimonadota</taxon>
        <taxon>Armatimonadia</taxon>
        <taxon>Armatimonadales</taxon>
        <taxon>Armatimonadaceae</taxon>
        <taxon>Armatimonas</taxon>
    </lineage>
</organism>
<dbReference type="Gene3D" id="3.40.50.300">
    <property type="entry name" value="P-loop containing nucleotide triphosphate hydrolases"/>
    <property type="match status" value="1"/>
</dbReference>
<dbReference type="InterPro" id="IPR036388">
    <property type="entry name" value="WH-like_DNA-bd_sf"/>
</dbReference>
<dbReference type="PANTHER" id="PTHR47691:SF3">
    <property type="entry name" value="HTH-TYPE TRANSCRIPTIONAL REGULATOR RV0890C-RELATED"/>
    <property type="match status" value="1"/>
</dbReference>
<dbReference type="SMART" id="SM00028">
    <property type="entry name" value="TPR"/>
    <property type="match status" value="3"/>
</dbReference>
<dbReference type="InterPro" id="IPR049945">
    <property type="entry name" value="AAA_22"/>
</dbReference>
<dbReference type="InterPro" id="IPR011990">
    <property type="entry name" value="TPR-like_helical_dom_sf"/>
</dbReference>
<dbReference type="PANTHER" id="PTHR47691">
    <property type="entry name" value="REGULATOR-RELATED"/>
    <property type="match status" value="1"/>
</dbReference>